<evidence type="ECO:0000256" key="7">
    <source>
        <dbReference type="SAM" id="MobiDB-lite"/>
    </source>
</evidence>
<dbReference type="Gene3D" id="3.30.1490.480">
    <property type="entry name" value="Endolytic murein transglycosylase"/>
    <property type="match status" value="1"/>
</dbReference>
<keyword evidence="1" id="KW-1003">Cell membrane</keyword>
<sequence>MNSSEEFDPTSVKPVVRRQRPRPTEEPAGASAPSDDDSKQPAQTQAQRPKPSSSVRPSAAQRSAAEQRSAAGQRSAAAQGSPAAEPARSARPQAAADEYVVLPAPSGGGRNLIAIGAVSLLVLGIMLGSLLLWASRKINPSGEQGEVIASLVVPSGATTASIAGLLAENGVISDARMFRYYAGWKNAGPWNAGEYVEFREASSFDQAIEVLDAGPVPIQAKVVRVTEGTRLQEALIAIADQMGTITAVQLQETLDSGKILSAYKPEDVTSWEGLLFPDTYEFEETATPQVILQTMATQMEKVLDGLGYDKAQALQGRSAYELITIASLIEKETGSPVEERGKISRVISNRLDDSETLGIDASVLYGLDRPSGSLSKSDLASNTPYNTRKVKGLPPTPIALPGKASLEAAIDPTAGTWKYYVLTSNDPPKHLFTDSYNEFLRAKDDAQARGVF</sequence>
<dbReference type="InterPro" id="IPR003770">
    <property type="entry name" value="MLTG-like"/>
</dbReference>
<keyword evidence="2 8" id="KW-0812">Transmembrane</keyword>
<gene>
    <name evidence="9" type="ORF">UFOPK3914_00509</name>
</gene>
<dbReference type="PANTHER" id="PTHR30518">
    <property type="entry name" value="ENDOLYTIC MUREIN TRANSGLYCOSYLASE"/>
    <property type="match status" value="1"/>
</dbReference>
<evidence type="ECO:0000313" key="9">
    <source>
        <dbReference type="EMBL" id="CAB4972294.1"/>
    </source>
</evidence>
<dbReference type="AlphaFoldDB" id="A0A6J7M3Z3"/>
<dbReference type="Pfam" id="PF02618">
    <property type="entry name" value="YceG"/>
    <property type="match status" value="1"/>
</dbReference>
<feature type="compositionally biased region" description="Polar residues" evidence="7">
    <location>
        <begin position="40"/>
        <end position="55"/>
    </location>
</feature>
<dbReference type="NCBIfam" id="TIGR00247">
    <property type="entry name" value="endolytic transglycosylase MltG"/>
    <property type="match status" value="1"/>
</dbReference>
<organism evidence="9">
    <name type="scientific">freshwater metagenome</name>
    <dbReference type="NCBI Taxonomy" id="449393"/>
    <lineage>
        <taxon>unclassified sequences</taxon>
        <taxon>metagenomes</taxon>
        <taxon>ecological metagenomes</taxon>
    </lineage>
</organism>
<keyword evidence="5" id="KW-0456">Lyase</keyword>
<accession>A0A6J7M3Z3</accession>
<evidence type="ECO:0000256" key="8">
    <source>
        <dbReference type="SAM" id="Phobius"/>
    </source>
</evidence>
<feature type="transmembrane region" description="Helical" evidence="8">
    <location>
        <begin position="112"/>
        <end position="135"/>
    </location>
</feature>
<evidence type="ECO:0000256" key="4">
    <source>
        <dbReference type="ARBA" id="ARBA00023136"/>
    </source>
</evidence>
<evidence type="ECO:0000256" key="1">
    <source>
        <dbReference type="ARBA" id="ARBA00022475"/>
    </source>
</evidence>
<evidence type="ECO:0000256" key="6">
    <source>
        <dbReference type="ARBA" id="ARBA00023316"/>
    </source>
</evidence>
<feature type="transmembrane region" description="Helical" evidence="8">
    <location>
        <begin position="147"/>
        <end position="167"/>
    </location>
</feature>
<feature type="region of interest" description="Disordered" evidence="7">
    <location>
        <begin position="1"/>
        <end position="91"/>
    </location>
</feature>
<keyword evidence="4 8" id="KW-0472">Membrane</keyword>
<dbReference type="PANTHER" id="PTHR30518:SF2">
    <property type="entry name" value="ENDOLYTIC MUREIN TRANSGLYCOSYLASE"/>
    <property type="match status" value="1"/>
</dbReference>
<dbReference type="EMBL" id="CAFBOG010000031">
    <property type="protein sequence ID" value="CAB4972294.1"/>
    <property type="molecule type" value="Genomic_DNA"/>
</dbReference>
<keyword evidence="6" id="KW-0961">Cell wall biogenesis/degradation</keyword>
<dbReference type="GO" id="GO:0071555">
    <property type="term" value="P:cell wall organization"/>
    <property type="evidence" value="ECO:0007669"/>
    <property type="project" value="UniProtKB-KW"/>
</dbReference>
<keyword evidence="3 8" id="KW-1133">Transmembrane helix</keyword>
<name>A0A6J7M3Z3_9ZZZZ</name>
<protein>
    <submittedName>
        <fullName evidence="9">Unannotated protein</fullName>
    </submittedName>
</protein>
<evidence type="ECO:0000256" key="5">
    <source>
        <dbReference type="ARBA" id="ARBA00023239"/>
    </source>
</evidence>
<feature type="compositionally biased region" description="Low complexity" evidence="7">
    <location>
        <begin position="56"/>
        <end position="91"/>
    </location>
</feature>
<reference evidence="9" key="1">
    <citation type="submission" date="2020-05" db="EMBL/GenBank/DDBJ databases">
        <authorList>
            <person name="Chiriac C."/>
            <person name="Salcher M."/>
            <person name="Ghai R."/>
            <person name="Kavagutti S V."/>
        </authorList>
    </citation>
    <scope>NUCLEOTIDE SEQUENCE</scope>
</reference>
<evidence type="ECO:0000256" key="3">
    <source>
        <dbReference type="ARBA" id="ARBA00022989"/>
    </source>
</evidence>
<dbReference type="HAMAP" id="MF_02065">
    <property type="entry name" value="MltG"/>
    <property type="match status" value="1"/>
</dbReference>
<evidence type="ECO:0000256" key="2">
    <source>
        <dbReference type="ARBA" id="ARBA00022692"/>
    </source>
</evidence>
<dbReference type="GO" id="GO:0016829">
    <property type="term" value="F:lyase activity"/>
    <property type="evidence" value="ECO:0007669"/>
    <property type="project" value="UniProtKB-KW"/>
</dbReference>
<proteinExistence type="inferred from homology"/>